<dbReference type="Proteomes" id="UP000320095">
    <property type="component" value="Unassembled WGS sequence"/>
</dbReference>
<accession>A0A502DYT4</accession>
<feature type="domain" description="EAL" evidence="1">
    <location>
        <begin position="1"/>
        <end position="118"/>
    </location>
</feature>
<dbReference type="GO" id="GO:0071111">
    <property type="term" value="F:cyclic-guanylate-specific phosphodiesterase activity"/>
    <property type="evidence" value="ECO:0007669"/>
    <property type="project" value="InterPro"/>
</dbReference>
<dbReference type="PANTHER" id="PTHR33121:SF70">
    <property type="entry name" value="SIGNALING PROTEIN YKOW"/>
    <property type="match status" value="1"/>
</dbReference>
<comment type="caution">
    <text evidence="2">The sequence shown here is derived from an EMBL/GenBank/DDBJ whole genome shotgun (WGS) entry which is preliminary data.</text>
</comment>
<dbReference type="EMBL" id="RCZG01000014">
    <property type="protein sequence ID" value="TPG29829.1"/>
    <property type="molecule type" value="Genomic_DNA"/>
</dbReference>
<evidence type="ECO:0000313" key="2">
    <source>
        <dbReference type="EMBL" id="TPG29829.1"/>
    </source>
</evidence>
<dbReference type="InterPro" id="IPR001633">
    <property type="entry name" value="EAL_dom"/>
</dbReference>
<sequence length="124" mass="13621">MRTRAVVERLRECGIRVSIDDFGSGFSGLHYLRELPVDEVKLDQQFVMPILEDRRAAAIVRAVIDMAHDMGVTCVAEGVASAAVADRLQEYGCDLAQGYYFSPPIGAPSLLETLSILDPLPVQR</sequence>
<protein>
    <submittedName>
        <fullName evidence="2">EAL domain-containing protein</fullName>
    </submittedName>
</protein>
<evidence type="ECO:0000259" key="1">
    <source>
        <dbReference type="PROSITE" id="PS50883"/>
    </source>
</evidence>
<dbReference type="PANTHER" id="PTHR33121">
    <property type="entry name" value="CYCLIC DI-GMP PHOSPHODIESTERASE PDEF"/>
    <property type="match status" value="1"/>
</dbReference>
<dbReference type="Gene3D" id="3.20.20.450">
    <property type="entry name" value="EAL domain"/>
    <property type="match status" value="1"/>
</dbReference>
<keyword evidence="3" id="KW-1185">Reference proteome</keyword>
<dbReference type="OrthoDB" id="23692at2"/>
<reference evidence="2 3" key="1">
    <citation type="journal article" date="2019" name="Environ. Microbiol.">
        <title>Species interactions and distinct microbial communities in high Arctic permafrost affected cryosols are associated with the CH4 and CO2 gas fluxes.</title>
        <authorList>
            <person name="Altshuler I."/>
            <person name="Hamel J."/>
            <person name="Turney S."/>
            <person name="Magnuson E."/>
            <person name="Levesque R."/>
            <person name="Greer C."/>
            <person name="Whyte L.G."/>
        </authorList>
    </citation>
    <scope>NUCLEOTIDE SEQUENCE [LARGE SCALE GENOMIC DNA]</scope>
    <source>
        <strain evidence="2 3">S5.20</strain>
    </source>
</reference>
<dbReference type="AlphaFoldDB" id="A0A502DYT4"/>
<dbReference type="Pfam" id="PF00563">
    <property type="entry name" value="EAL"/>
    <property type="match status" value="1"/>
</dbReference>
<organism evidence="2 3">
    <name type="scientific">Mycolicibacterium hodleri</name>
    <dbReference type="NCBI Taxonomy" id="49897"/>
    <lineage>
        <taxon>Bacteria</taxon>
        <taxon>Bacillati</taxon>
        <taxon>Actinomycetota</taxon>
        <taxon>Actinomycetes</taxon>
        <taxon>Mycobacteriales</taxon>
        <taxon>Mycobacteriaceae</taxon>
        <taxon>Mycolicibacterium</taxon>
    </lineage>
</organism>
<dbReference type="SUPFAM" id="SSF141868">
    <property type="entry name" value="EAL domain-like"/>
    <property type="match status" value="1"/>
</dbReference>
<dbReference type="CDD" id="cd01948">
    <property type="entry name" value="EAL"/>
    <property type="match status" value="1"/>
</dbReference>
<evidence type="ECO:0000313" key="3">
    <source>
        <dbReference type="Proteomes" id="UP000320095"/>
    </source>
</evidence>
<name>A0A502DYT4_9MYCO</name>
<gene>
    <name evidence="2" type="ORF">EAH80_25350</name>
</gene>
<dbReference type="SMART" id="SM00052">
    <property type="entry name" value="EAL"/>
    <property type="match status" value="1"/>
</dbReference>
<proteinExistence type="predicted"/>
<dbReference type="InterPro" id="IPR050706">
    <property type="entry name" value="Cyclic-di-GMP_PDE-like"/>
</dbReference>
<dbReference type="InterPro" id="IPR035919">
    <property type="entry name" value="EAL_sf"/>
</dbReference>
<dbReference type="PROSITE" id="PS50883">
    <property type="entry name" value="EAL"/>
    <property type="match status" value="1"/>
</dbReference>